<keyword evidence="2" id="KW-1185">Reference proteome</keyword>
<accession>A0A4Y2K096</accession>
<dbReference type="EMBL" id="BGPR01004087">
    <property type="protein sequence ID" value="GBM95754.1"/>
    <property type="molecule type" value="Genomic_DNA"/>
</dbReference>
<dbReference type="Proteomes" id="UP000499080">
    <property type="component" value="Unassembled WGS sequence"/>
</dbReference>
<evidence type="ECO:0000313" key="2">
    <source>
        <dbReference type="Proteomes" id="UP000499080"/>
    </source>
</evidence>
<reference evidence="1 2" key="1">
    <citation type="journal article" date="2019" name="Sci. Rep.">
        <title>Orb-weaving spider Araneus ventricosus genome elucidates the spidroin gene catalogue.</title>
        <authorList>
            <person name="Kono N."/>
            <person name="Nakamura H."/>
            <person name="Ohtoshi R."/>
            <person name="Moran D.A.P."/>
            <person name="Shinohara A."/>
            <person name="Yoshida Y."/>
            <person name="Fujiwara M."/>
            <person name="Mori M."/>
            <person name="Tomita M."/>
            <person name="Arakawa K."/>
        </authorList>
    </citation>
    <scope>NUCLEOTIDE SEQUENCE [LARGE SCALE GENOMIC DNA]</scope>
</reference>
<sequence>MVSYNATVTGYVVPHVSLPCRHTMTIALTNFDKNILVHVQCPLPITLMPLYTPELGTQWVPCQLNGYAWKEVHIVLLQGDMIDPTYVLVSVKSS</sequence>
<gene>
    <name evidence="1" type="ORF">AVEN_187620_1</name>
</gene>
<name>A0A4Y2K096_ARAVE</name>
<evidence type="ECO:0000313" key="1">
    <source>
        <dbReference type="EMBL" id="GBM95754.1"/>
    </source>
</evidence>
<protein>
    <submittedName>
        <fullName evidence="1">Uncharacterized protein</fullName>
    </submittedName>
</protein>
<comment type="caution">
    <text evidence="1">The sequence shown here is derived from an EMBL/GenBank/DDBJ whole genome shotgun (WGS) entry which is preliminary data.</text>
</comment>
<organism evidence="1 2">
    <name type="scientific">Araneus ventricosus</name>
    <name type="common">Orbweaver spider</name>
    <name type="synonym">Epeira ventricosa</name>
    <dbReference type="NCBI Taxonomy" id="182803"/>
    <lineage>
        <taxon>Eukaryota</taxon>
        <taxon>Metazoa</taxon>
        <taxon>Ecdysozoa</taxon>
        <taxon>Arthropoda</taxon>
        <taxon>Chelicerata</taxon>
        <taxon>Arachnida</taxon>
        <taxon>Araneae</taxon>
        <taxon>Araneomorphae</taxon>
        <taxon>Entelegynae</taxon>
        <taxon>Araneoidea</taxon>
        <taxon>Araneidae</taxon>
        <taxon>Araneus</taxon>
    </lineage>
</organism>
<dbReference type="AlphaFoldDB" id="A0A4Y2K096"/>
<proteinExistence type="predicted"/>